<accession>A0A150H0Z5</accession>
<evidence type="ECO:0008006" key="4">
    <source>
        <dbReference type="Google" id="ProtNLM"/>
    </source>
</evidence>
<evidence type="ECO:0000313" key="2">
    <source>
        <dbReference type="EMBL" id="KXZ55836.1"/>
    </source>
</evidence>
<dbReference type="EMBL" id="LSYV01000003">
    <property type="protein sequence ID" value="KXZ55836.1"/>
    <property type="molecule type" value="Genomic_DNA"/>
</dbReference>
<keyword evidence="3" id="KW-1185">Reference proteome</keyword>
<dbReference type="STRING" id="33097.A0A150H0Z5"/>
<organism evidence="2 3">
    <name type="scientific">Gonium pectorale</name>
    <name type="common">Green alga</name>
    <dbReference type="NCBI Taxonomy" id="33097"/>
    <lineage>
        <taxon>Eukaryota</taxon>
        <taxon>Viridiplantae</taxon>
        <taxon>Chlorophyta</taxon>
        <taxon>core chlorophytes</taxon>
        <taxon>Chlorophyceae</taxon>
        <taxon>CS clade</taxon>
        <taxon>Chlamydomonadales</taxon>
        <taxon>Volvocaceae</taxon>
        <taxon>Gonium</taxon>
    </lineage>
</organism>
<sequence>MGTGSARPAQPVRVIFSSLQDLQVWLDRYALRAPYATPPELEPEDGILEGPLLGNVLRIWSSVIIKGGRLKLGPYRIEVRGGVSVVFERVHIDWCPAVATVSAAEAAAHSGSVPPQHGGGGDLLGPAAVTVAGKGTQLTMRECKVLCAEIGTGAAPIRAGCVLAHQGGRVQLDGCVLSGAPCFGLAVFGQGSVASAKATPAWCCGSAGFLAVAGGELEATDCRAQYGGVPAGRKLNRAAVVAAAEADVAVKRNEALPQGSGLAPFITADGKPHLGAGFFAADGGIVRLYGVCVGHRNGCGGFVSWGPGADLAVVAAADGGGIAIASQNGWGGFYACGAGAQLDAGAGARALENVVAGFAAYEGSELRAGANCMAKENKGDGWIADGSRVKAGPGCSSEGNGGRGWLSQEQGGVMVAGERCSAVGNGLDGFASIGSKLSVGRGAVSCDNGMDGFTVSDGGELDASAGGCQARANKQHGFCAEDEGSVLQVGPDGLAQDNGAWGARVEGRGALLRLGQGWWSAGNQGPNQGEENGGGLERA</sequence>
<dbReference type="Proteomes" id="UP000075714">
    <property type="component" value="Unassembled WGS sequence"/>
</dbReference>
<evidence type="ECO:0000313" key="3">
    <source>
        <dbReference type="Proteomes" id="UP000075714"/>
    </source>
</evidence>
<protein>
    <recommendedName>
        <fullName evidence="4">Right handed beta helix domain-containing protein</fullName>
    </recommendedName>
</protein>
<feature type="region of interest" description="Disordered" evidence="1">
    <location>
        <begin position="518"/>
        <end position="539"/>
    </location>
</feature>
<reference evidence="3" key="1">
    <citation type="journal article" date="2016" name="Nat. Commun.">
        <title>The Gonium pectorale genome demonstrates co-option of cell cycle regulation during the evolution of multicellularity.</title>
        <authorList>
            <person name="Hanschen E.R."/>
            <person name="Marriage T.N."/>
            <person name="Ferris P.J."/>
            <person name="Hamaji T."/>
            <person name="Toyoda A."/>
            <person name="Fujiyama A."/>
            <person name="Neme R."/>
            <person name="Noguchi H."/>
            <person name="Minakuchi Y."/>
            <person name="Suzuki M."/>
            <person name="Kawai-Toyooka H."/>
            <person name="Smith D.R."/>
            <person name="Sparks H."/>
            <person name="Anderson J."/>
            <person name="Bakaric R."/>
            <person name="Luria V."/>
            <person name="Karger A."/>
            <person name="Kirschner M.W."/>
            <person name="Durand P.M."/>
            <person name="Michod R.E."/>
            <person name="Nozaki H."/>
            <person name="Olson B.J."/>
        </authorList>
    </citation>
    <scope>NUCLEOTIDE SEQUENCE [LARGE SCALE GENOMIC DNA]</scope>
    <source>
        <strain evidence="3">NIES-2863</strain>
    </source>
</reference>
<comment type="caution">
    <text evidence="2">The sequence shown here is derived from an EMBL/GenBank/DDBJ whole genome shotgun (WGS) entry which is preliminary data.</text>
</comment>
<proteinExistence type="predicted"/>
<evidence type="ECO:0000256" key="1">
    <source>
        <dbReference type="SAM" id="MobiDB-lite"/>
    </source>
</evidence>
<dbReference type="OrthoDB" id="552169at2759"/>
<dbReference type="AlphaFoldDB" id="A0A150H0Z5"/>
<gene>
    <name evidence="2" type="ORF">GPECTOR_2g1387</name>
</gene>
<name>A0A150H0Z5_GONPE</name>